<name>A0A7G5IJ40_9SPHN</name>
<evidence type="ECO:0000313" key="2">
    <source>
        <dbReference type="Proteomes" id="UP000515292"/>
    </source>
</evidence>
<dbReference type="KEGG" id="sand:H3309_02445"/>
<keyword evidence="2" id="KW-1185">Reference proteome</keyword>
<dbReference type="AlphaFoldDB" id="A0A7G5IJ40"/>
<dbReference type="EMBL" id="CP059851">
    <property type="protein sequence ID" value="QMW23382.1"/>
    <property type="molecule type" value="Genomic_DNA"/>
</dbReference>
<dbReference type="Pfam" id="PF23148">
    <property type="entry name" value="Gp77"/>
    <property type="match status" value="1"/>
</dbReference>
<proteinExistence type="predicted"/>
<evidence type="ECO:0000313" key="1">
    <source>
        <dbReference type="EMBL" id="QMW23382.1"/>
    </source>
</evidence>
<dbReference type="RefSeq" id="WP_182297181.1">
    <property type="nucleotide sequence ID" value="NZ_CP059851.1"/>
</dbReference>
<sequence length="93" mass="9589">MELFLKDPVGSLDYSVAWGGEWLAGRSIVSSDWSVLPVEAGGIVCGAAAVADGVAAVSLSGGIAGRVYRVSNQVTLSDGARDARLLLVRVEAR</sequence>
<reference evidence="1 2" key="1">
    <citation type="submission" date="2020-07" db="EMBL/GenBank/DDBJ databases">
        <title>Complete genome sequence for Sandaracinobacter sp. M6.</title>
        <authorList>
            <person name="Tang Y."/>
            <person name="Liu Q."/>
            <person name="Guo Z."/>
            <person name="Lei P."/>
            <person name="Huang B."/>
        </authorList>
    </citation>
    <scope>NUCLEOTIDE SEQUENCE [LARGE SCALE GENOMIC DNA]</scope>
    <source>
        <strain evidence="1 2">M6</strain>
    </source>
</reference>
<dbReference type="Proteomes" id="UP000515292">
    <property type="component" value="Chromosome"/>
</dbReference>
<organism evidence="1 2">
    <name type="scientific">Sandaracinobacteroides saxicola</name>
    <dbReference type="NCBI Taxonomy" id="2759707"/>
    <lineage>
        <taxon>Bacteria</taxon>
        <taxon>Pseudomonadati</taxon>
        <taxon>Pseudomonadota</taxon>
        <taxon>Alphaproteobacteria</taxon>
        <taxon>Sphingomonadales</taxon>
        <taxon>Sphingosinicellaceae</taxon>
        <taxon>Sandaracinobacteroides</taxon>
    </lineage>
</organism>
<dbReference type="InterPro" id="IPR056928">
    <property type="entry name" value="Gp77-like"/>
</dbReference>
<accession>A0A7G5IJ40</accession>
<gene>
    <name evidence="1" type="ORF">H3309_02445</name>
</gene>
<protein>
    <submittedName>
        <fullName evidence="1">Uncharacterized protein</fullName>
    </submittedName>
</protein>